<feature type="region of interest" description="Disordered" evidence="1">
    <location>
        <begin position="57"/>
        <end position="83"/>
    </location>
</feature>
<evidence type="ECO:0000313" key="3">
    <source>
        <dbReference type="Proteomes" id="UP001357485"/>
    </source>
</evidence>
<proteinExistence type="predicted"/>
<evidence type="ECO:0000256" key="1">
    <source>
        <dbReference type="SAM" id="MobiDB-lite"/>
    </source>
</evidence>
<evidence type="ECO:0000313" key="2">
    <source>
        <dbReference type="EMBL" id="KAK5121045.1"/>
    </source>
</evidence>
<feature type="compositionally biased region" description="Gly residues" evidence="1">
    <location>
        <begin position="65"/>
        <end position="77"/>
    </location>
</feature>
<name>A0ABR0KRT3_9PEZI</name>
<accession>A0ABR0KRT3</accession>
<keyword evidence="3" id="KW-1185">Reference proteome</keyword>
<sequence length="227" mass="23657">MHQAPTGRKVEEARVHEARIHEGAIAPENAAAGIARLGQVVQTRRIPLADLAPAHEAAVGRADGGEVGVQGGEGGRGQAEERAGGVVEGQELEADGARDGAQGGAVAELPAPGVGEVARVVDDERVDPVAQLAGQVREAEVERGCCVTVERDLCGHGVEAVGRASSVESLGRLVMMLGRVELYENETRVLQSHMREVAVAEAQLTRSSSYGKMCDEVMDSVNQAVTA</sequence>
<protein>
    <submittedName>
        <fullName evidence="2">Uncharacterized protein</fullName>
    </submittedName>
</protein>
<organism evidence="2 3">
    <name type="scientific">Cryomyces antarcticus</name>
    <dbReference type="NCBI Taxonomy" id="329879"/>
    <lineage>
        <taxon>Eukaryota</taxon>
        <taxon>Fungi</taxon>
        <taxon>Dikarya</taxon>
        <taxon>Ascomycota</taxon>
        <taxon>Pezizomycotina</taxon>
        <taxon>Dothideomycetes</taxon>
        <taxon>Dothideomycetes incertae sedis</taxon>
        <taxon>Cryomyces</taxon>
    </lineage>
</organism>
<comment type="caution">
    <text evidence="2">The sequence shown here is derived from an EMBL/GenBank/DDBJ whole genome shotgun (WGS) entry which is preliminary data.</text>
</comment>
<dbReference type="EMBL" id="JAVRRA010025205">
    <property type="protein sequence ID" value="KAK5121045.1"/>
    <property type="molecule type" value="Genomic_DNA"/>
</dbReference>
<reference evidence="2 3" key="1">
    <citation type="submission" date="2023-08" db="EMBL/GenBank/DDBJ databases">
        <title>Black Yeasts Isolated from many extreme environments.</title>
        <authorList>
            <person name="Coleine C."/>
            <person name="Stajich J.E."/>
            <person name="Selbmann L."/>
        </authorList>
    </citation>
    <scope>NUCLEOTIDE SEQUENCE [LARGE SCALE GENOMIC DNA]</scope>
    <source>
        <strain evidence="2 3">CCFEE 536</strain>
    </source>
</reference>
<gene>
    <name evidence="2" type="ORF">LTR16_004426</name>
</gene>
<dbReference type="Proteomes" id="UP001357485">
    <property type="component" value="Unassembled WGS sequence"/>
</dbReference>